<dbReference type="PRINTS" id="PR00260">
    <property type="entry name" value="CHEMTRNSDUCR"/>
</dbReference>
<dbReference type="GO" id="GO:0007165">
    <property type="term" value="P:signal transduction"/>
    <property type="evidence" value="ECO:0007669"/>
    <property type="project" value="UniProtKB-KW"/>
</dbReference>
<dbReference type="SMART" id="SM00283">
    <property type="entry name" value="MA"/>
    <property type="match status" value="1"/>
</dbReference>
<dbReference type="Proteomes" id="UP000189670">
    <property type="component" value="Unassembled WGS sequence"/>
</dbReference>
<evidence type="ECO:0000256" key="3">
    <source>
        <dbReference type="PROSITE-ProRule" id="PRU00284"/>
    </source>
</evidence>
<feature type="transmembrane region" description="Helical" evidence="4">
    <location>
        <begin position="376"/>
        <end position="394"/>
    </location>
</feature>
<feature type="transmembrane region" description="Helical" evidence="4">
    <location>
        <begin position="348"/>
        <end position="370"/>
    </location>
</feature>
<dbReference type="Gene3D" id="2.60.40.2380">
    <property type="match status" value="1"/>
</dbReference>
<protein>
    <submittedName>
        <fullName evidence="7">Methyl-accepting chemotaxis sensory transducer</fullName>
    </submittedName>
</protein>
<dbReference type="EMBL" id="ATBP01000401">
    <property type="protein sequence ID" value="ETR70581.1"/>
    <property type="molecule type" value="Genomic_DNA"/>
</dbReference>
<dbReference type="AlphaFoldDB" id="A0A1V1P6X3"/>
<evidence type="ECO:0000256" key="5">
    <source>
        <dbReference type="SAM" id="SignalP"/>
    </source>
</evidence>
<dbReference type="PANTHER" id="PTHR32089:SF112">
    <property type="entry name" value="LYSOZYME-LIKE PROTEIN-RELATED"/>
    <property type="match status" value="1"/>
</dbReference>
<dbReference type="GO" id="GO:0004888">
    <property type="term" value="F:transmembrane signaling receptor activity"/>
    <property type="evidence" value="ECO:0007669"/>
    <property type="project" value="InterPro"/>
</dbReference>
<comment type="caution">
    <text evidence="7">The sequence shown here is derived from an EMBL/GenBank/DDBJ whole genome shotgun (WGS) entry which is preliminary data.</text>
</comment>
<evidence type="ECO:0000256" key="4">
    <source>
        <dbReference type="SAM" id="Phobius"/>
    </source>
</evidence>
<proteinExistence type="inferred from homology"/>
<dbReference type="InterPro" id="IPR011622">
    <property type="entry name" value="7TMR_DISM_rcpt_extracell_dom2"/>
</dbReference>
<dbReference type="SUPFAM" id="SSF58104">
    <property type="entry name" value="Methyl-accepting chemotaxis protein (MCP) signaling domain"/>
    <property type="match status" value="1"/>
</dbReference>
<organism evidence="7 8">
    <name type="scientific">Candidatus Magnetoglobus multicellularis str. Araruama</name>
    <dbReference type="NCBI Taxonomy" id="890399"/>
    <lineage>
        <taxon>Bacteria</taxon>
        <taxon>Pseudomonadati</taxon>
        <taxon>Thermodesulfobacteriota</taxon>
        <taxon>Desulfobacteria</taxon>
        <taxon>Desulfobacterales</taxon>
        <taxon>Desulfobacteraceae</taxon>
        <taxon>Candidatus Magnetoglobus</taxon>
    </lineage>
</organism>
<name>A0A1V1P6X3_9BACT</name>
<dbReference type="PROSITE" id="PS50111">
    <property type="entry name" value="CHEMOTAXIS_TRANSDUC_2"/>
    <property type="match status" value="1"/>
</dbReference>
<evidence type="ECO:0000256" key="1">
    <source>
        <dbReference type="ARBA" id="ARBA00023224"/>
    </source>
</evidence>
<feature type="chain" id="PRO_5010742267" evidence="5">
    <location>
        <begin position="25"/>
        <end position="739"/>
    </location>
</feature>
<accession>A0A1V1P6X3</accession>
<feature type="transmembrane region" description="Helical" evidence="4">
    <location>
        <begin position="259"/>
        <end position="278"/>
    </location>
</feature>
<evidence type="ECO:0000256" key="2">
    <source>
        <dbReference type="ARBA" id="ARBA00029447"/>
    </source>
</evidence>
<dbReference type="InterPro" id="IPR004089">
    <property type="entry name" value="MCPsignal_dom"/>
</dbReference>
<feature type="transmembrane region" description="Helical" evidence="4">
    <location>
        <begin position="222"/>
        <end position="239"/>
    </location>
</feature>
<evidence type="ECO:0000313" key="7">
    <source>
        <dbReference type="EMBL" id="ETR70581.1"/>
    </source>
</evidence>
<keyword evidence="5" id="KW-0732">Signal</keyword>
<feature type="transmembrane region" description="Helical" evidence="4">
    <location>
        <begin position="316"/>
        <end position="336"/>
    </location>
</feature>
<keyword evidence="4" id="KW-1133">Transmembrane helix</keyword>
<dbReference type="Gene3D" id="1.10.287.950">
    <property type="entry name" value="Methyl-accepting chemotaxis protein"/>
    <property type="match status" value="1"/>
</dbReference>
<evidence type="ECO:0000313" key="8">
    <source>
        <dbReference type="Proteomes" id="UP000189670"/>
    </source>
</evidence>
<feature type="transmembrane region" description="Helical" evidence="4">
    <location>
        <begin position="290"/>
        <end position="310"/>
    </location>
</feature>
<dbReference type="GO" id="GO:0016020">
    <property type="term" value="C:membrane"/>
    <property type="evidence" value="ECO:0007669"/>
    <property type="project" value="InterPro"/>
</dbReference>
<keyword evidence="4" id="KW-0472">Membrane</keyword>
<feature type="signal peptide" evidence="5">
    <location>
        <begin position="1"/>
        <end position="24"/>
    </location>
</feature>
<dbReference type="InterPro" id="IPR011623">
    <property type="entry name" value="7TMR_DISM_rcpt_extracell_dom1"/>
</dbReference>
<dbReference type="Pfam" id="PF07696">
    <property type="entry name" value="7TMR-DISMED2"/>
    <property type="match status" value="1"/>
</dbReference>
<sequence length="739" mass="83634">MNQIVKIIYSFLFVLLYSFSTVCSQEQGPAPFIVLNDDQGQYCIGKDVLYLVDQTAKLTFNDVFNHKHDTEFHQNKTDIPNFGFSDSDYWLTWQVIHSGQSEKEWLLEIGYPHLDQIELYIIDHMGEIDIRKAGDTYLFNKRELAYKNFIFHIRFEPDEIKRFYLKIRSESSIQIPLYIWDKMSFSKNVVIVEVCYGLFVGCMTIMFFYNIFLFISIRDKIILYLLVSIGTYTLAQLTINGHAFQYLWQESPLLANKTLPLWIVVSVTSFILFSKRFIEPYKLSLMINKILLIAFALGLLIIPLSMTIQYRSSIEMAVIHSVISSAIVLFSALLSVYKKKPASRFFCLGMLSIFVGILMYILKTAGFLATSFLTEYSYQIGAVLFIMMMSNAIVDRIYYQRNQNELELRNALDSTNQLLNAQKRIRDSQNHTGQQIEIESDSIFKASDELNQNYEKVNNQAEHVSNISNQMSDHIRTIADSIVHMGESIDNTLSMAQELSSNIQIVFQSLDQMSGSMQNIEDNSHKGFMISDNALKLSNKTTHTMSDLDQAAMEIGNVSDFIKRISDKTNLLSLNAAIESATAGEKGKGFAVVANSIQKFADQSAMAADDITQVISDVQIRTQEANVVIANIADIVKNIHTSSEKSSIAIQTQGKTINEIVQHSAESKDKVNNISQSIDELASNASDILKHINNIATDFNQVSSNIKDVSMAIQRSREGVIQIKDVSTGLSETSKELCQ</sequence>
<dbReference type="InterPro" id="IPR004090">
    <property type="entry name" value="Chemotax_Me-accpt_rcpt"/>
</dbReference>
<reference evidence="8" key="1">
    <citation type="submission" date="2012-11" db="EMBL/GenBank/DDBJ databases">
        <authorList>
            <person name="Lucero-Rivera Y.E."/>
            <person name="Tovar-Ramirez D."/>
        </authorList>
    </citation>
    <scope>NUCLEOTIDE SEQUENCE [LARGE SCALE GENOMIC DNA]</scope>
    <source>
        <strain evidence="8">Araruama</strain>
    </source>
</reference>
<keyword evidence="4" id="KW-0812">Transmembrane</keyword>
<feature type="domain" description="Methyl-accepting transducer" evidence="6">
    <location>
        <begin position="460"/>
        <end position="696"/>
    </location>
</feature>
<gene>
    <name evidence="7" type="ORF">OMM_03137</name>
</gene>
<feature type="transmembrane region" description="Helical" evidence="4">
    <location>
        <begin position="196"/>
        <end position="215"/>
    </location>
</feature>
<evidence type="ECO:0000259" key="6">
    <source>
        <dbReference type="PROSITE" id="PS50111"/>
    </source>
</evidence>
<dbReference type="Pfam" id="PF07695">
    <property type="entry name" value="7TMR-DISM_7TM"/>
    <property type="match status" value="1"/>
</dbReference>
<keyword evidence="1 3" id="KW-0807">Transducer</keyword>
<dbReference type="GO" id="GO:0006935">
    <property type="term" value="P:chemotaxis"/>
    <property type="evidence" value="ECO:0007669"/>
    <property type="project" value="InterPro"/>
</dbReference>
<comment type="similarity">
    <text evidence="2">Belongs to the methyl-accepting chemotaxis (MCP) protein family.</text>
</comment>
<dbReference type="Pfam" id="PF00015">
    <property type="entry name" value="MCPsignal"/>
    <property type="match status" value="1"/>
</dbReference>
<dbReference type="PANTHER" id="PTHR32089">
    <property type="entry name" value="METHYL-ACCEPTING CHEMOTAXIS PROTEIN MCPB"/>
    <property type="match status" value="1"/>
</dbReference>